<dbReference type="KEGG" id="qlo:115985536"/>
<keyword evidence="2" id="KW-0723">Serine/threonine-protein kinase</keyword>
<dbReference type="InterPro" id="IPR025287">
    <property type="entry name" value="WAK_GUB"/>
</dbReference>
<dbReference type="Gramene" id="QL04p061749:mrna">
    <property type="protein sequence ID" value="QL04p061749:mrna:CDS:1"/>
    <property type="gene ID" value="QL04p061749"/>
</dbReference>
<dbReference type="PANTHER" id="PTHR33491">
    <property type="entry name" value="OSJNBA0016N04.9 PROTEIN"/>
    <property type="match status" value="1"/>
</dbReference>
<evidence type="ECO:0000256" key="1">
    <source>
        <dbReference type="ARBA" id="ARBA00004479"/>
    </source>
</evidence>
<evidence type="ECO:0000259" key="8">
    <source>
        <dbReference type="Pfam" id="PF08488"/>
    </source>
</evidence>
<keyword evidence="5" id="KW-1015">Disulfide bond</keyword>
<feature type="domain" description="Wall-associated receptor kinase" evidence="8">
    <location>
        <begin position="162"/>
        <end position="235"/>
    </location>
</feature>
<keyword evidence="2" id="KW-0418">Kinase</keyword>
<evidence type="ECO:0000313" key="11">
    <source>
        <dbReference type="Proteomes" id="UP000594261"/>
    </source>
</evidence>
<dbReference type="OrthoDB" id="4062651at2759"/>
<accession>A0A7N2LGQ7</accession>
<dbReference type="RefSeq" id="XP_030964337.1">
    <property type="nucleotide sequence ID" value="XM_031108477.1"/>
</dbReference>
<reference evidence="10" key="2">
    <citation type="submission" date="2021-01" db="UniProtKB">
        <authorList>
            <consortium name="EnsemblPlants"/>
        </authorList>
    </citation>
    <scope>IDENTIFICATION</scope>
</reference>
<keyword evidence="6" id="KW-0325">Glycoprotein</keyword>
<organism evidence="10 11">
    <name type="scientific">Quercus lobata</name>
    <name type="common">Valley oak</name>
    <dbReference type="NCBI Taxonomy" id="97700"/>
    <lineage>
        <taxon>Eukaryota</taxon>
        <taxon>Viridiplantae</taxon>
        <taxon>Streptophyta</taxon>
        <taxon>Embryophyta</taxon>
        <taxon>Tracheophyta</taxon>
        <taxon>Spermatophyta</taxon>
        <taxon>Magnoliopsida</taxon>
        <taxon>eudicotyledons</taxon>
        <taxon>Gunneridae</taxon>
        <taxon>Pentapetalae</taxon>
        <taxon>rosids</taxon>
        <taxon>fabids</taxon>
        <taxon>Fagales</taxon>
        <taxon>Fagaceae</taxon>
        <taxon>Quercus</taxon>
    </lineage>
</organism>
<reference evidence="10 11" key="1">
    <citation type="journal article" date="2016" name="G3 (Bethesda)">
        <title>First Draft Assembly and Annotation of the Genome of a California Endemic Oak Quercus lobata Nee (Fagaceae).</title>
        <authorList>
            <person name="Sork V.L."/>
            <person name="Fitz-Gibbon S.T."/>
            <person name="Puiu D."/>
            <person name="Crepeau M."/>
            <person name="Gugger P.F."/>
            <person name="Sherman R."/>
            <person name="Stevens K."/>
            <person name="Langley C.H."/>
            <person name="Pellegrini M."/>
            <person name="Salzberg S.L."/>
        </authorList>
    </citation>
    <scope>NUCLEOTIDE SEQUENCE [LARGE SCALE GENOMIC DNA]</scope>
    <source>
        <strain evidence="10 11">cv. SW786</strain>
    </source>
</reference>
<feature type="domain" description="Wall-associated receptor kinase galacturonan-binding" evidence="9">
    <location>
        <begin position="32"/>
        <end position="93"/>
    </location>
</feature>
<name>A0A7N2LGQ7_QUELO</name>
<protein>
    <recommendedName>
        <fullName evidence="12">Wall-associated receptor kinase galacturonan-binding domain-containing protein</fullName>
    </recommendedName>
</protein>
<dbReference type="InParanoid" id="A0A7N2LGQ7"/>
<evidence type="ECO:0000256" key="3">
    <source>
        <dbReference type="ARBA" id="ARBA00022679"/>
    </source>
</evidence>
<evidence type="ECO:0008006" key="12">
    <source>
        <dbReference type="Google" id="ProtNLM"/>
    </source>
</evidence>
<dbReference type="InterPro" id="IPR013695">
    <property type="entry name" value="WAK"/>
</dbReference>
<comment type="subcellular location">
    <subcellularLocation>
        <location evidence="1">Membrane</location>
        <topology evidence="1">Single-pass type I membrane protein</topology>
    </subcellularLocation>
</comment>
<dbReference type="Pfam" id="PF08488">
    <property type="entry name" value="WAK"/>
    <property type="match status" value="1"/>
</dbReference>
<dbReference type="EMBL" id="LRBV02000004">
    <property type="status" value="NOT_ANNOTATED_CDS"/>
    <property type="molecule type" value="Genomic_DNA"/>
</dbReference>
<keyword evidence="4 7" id="KW-0732">Signal</keyword>
<evidence type="ECO:0000256" key="6">
    <source>
        <dbReference type="ARBA" id="ARBA00023180"/>
    </source>
</evidence>
<keyword evidence="3" id="KW-0808">Transferase</keyword>
<sequence>MAVRMVVFQIIVLLGSMNAFVKAVGLVNSSKCSEATCGNVSIPYTFRIDTDCNMTNLYWINCSHSFSPPKPFLASINLEVLDISLDDGTLRVNYPMFWGCSNATRIKFDSYYSRSLVFSQSRNKFIAIGCNNFASLIDAESAILCGCMSVCDNKNREMNISNSCNGINCFQTTIPSVLQDFSVSLKSIDTESDRINPSCKYAFIVEQKWFETNLTNPFEVQNMSHVPVVLEWLIDPTLFPLVTGNRLSSEETSTYVCANRSSTLTCSCKRGFKGYPYLPHPERCAGKLLLTSVY</sequence>
<dbReference type="GO" id="GO:0030247">
    <property type="term" value="F:polysaccharide binding"/>
    <property type="evidence" value="ECO:0007669"/>
    <property type="project" value="InterPro"/>
</dbReference>
<dbReference type="GO" id="GO:0004674">
    <property type="term" value="F:protein serine/threonine kinase activity"/>
    <property type="evidence" value="ECO:0007669"/>
    <property type="project" value="UniProtKB-KW"/>
</dbReference>
<dbReference type="GeneID" id="115985536"/>
<evidence type="ECO:0000256" key="5">
    <source>
        <dbReference type="ARBA" id="ARBA00023157"/>
    </source>
</evidence>
<evidence type="ECO:0000259" key="9">
    <source>
        <dbReference type="Pfam" id="PF13947"/>
    </source>
</evidence>
<evidence type="ECO:0000256" key="7">
    <source>
        <dbReference type="SAM" id="SignalP"/>
    </source>
</evidence>
<gene>
    <name evidence="10" type="primary">LOC115985536</name>
</gene>
<keyword evidence="11" id="KW-1185">Reference proteome</keyword>
<feature type="signal peptide" evidence="7">
    <location>
        <begin position="1"/>
        <end position="23"/>
    </location>
</feature>
<feature type="chain" id="PRO_5029627676" description="Wall-associated receptor kinase galacturonan-binding domain-containing protein" evidence="7">
    <location>
        <begin position="24"/>
        <end position="294"/>
    </location>
</feature>
<dbReference type="GO" id="GO:0016020">
    <property type="term" value="C:membrane"/>
    <property type="evidence" value="ECO:0007669"/>
    <property type="project" value="UniProtKB-SubCell"/>
</dbReference>
<dbReference type="Pfam" id="PF13947">
    <property type="entry name" value="GUB_WAK_bind"/>
    <property type="match status" value="1"/>
</dbReference>
<evidence type="ECO:0000256" key="4">
    <source>
        <dbReference type="ARBA" id="ARBA00022729"/>
    </source>
</evidence>
<proteinExistence type="predicted"/>
<dbReference type="OMA" id="NLYWINC"/>
<dbReference type="EnsemblPlants" id="QL04p061749:mrna">
    <property type="protein sequence ID" value="QL04p061749:mrna:CDS:1"/>
    <property type="gene ID" value="QL04p061749"/>
</dbReference>
<evidence type="ECO:0000256" key="2">
    <source>
        <dbReference type="ARBA" id="ARBA00022527"/>
    </source>
</evidence>
<evidence type="ECO:0000313" key="10">
    <source>
        <dbReference type="EnsemblPlants" id="QL04p061749:mrna:CDS:1"/>
    </source>
</evidence>
<dbReference type="Proteomes" id="UP000594261">
    <property type="component" value="Chromosome 4"/>
</dbReference>
<dbReference type="AlphaFoldDB" id="A0A7N2LGQ7"/>